<dbReference type="RefSeq" id="WP_092963379.1">
    <property type="nucleotide sequence ID" value="NZ_FOSQ01000025.1"/>
</dbReference>
<dbReference type="Proteomes" id="UP000199473">
    <property type="component" value="Unassembled WGS sequence"/>
</dbReference>
<reference evidence="1 2" key="1">
    <citation type="submission" date="2016-10" db="EMBL/GenBank/DDBJ databases">
        <authorList>
            <person name="de Groot N.N."/>
        </authorList>
    </citation>
    <scope>NUCLEOTIDE SEQUENCE [LARGE SCALE GENOMIC DNA]</scope>
    <source>
        <strain evidence="1 2">DSM 19981</strain>
    </source>
</reference>
<accession>A0A1I4F966</accession>
<keyword evidence="2" id="KW-1185">Reference proteome</keyword>
<protein>
    <submittedName>
        <fullName evidence="1">Uncharacterized protein</fullName>
    </submittedName>
</protein>
<gene>
    <name evidence="1" type="ORF">SAMN02745775_12521</name>
</gene>
<dbReference type="AlphaFoldDB" id="A0A1I4F966"/>
<evidence type="ECO:0000313" key="2">
    <source>
        <dbReference type="Proteomes" id="UP000199473"/>
    </source>
</evidence>
<proteinExistence type="predicted"/>
<evidence type="ECO:0000313" key="1">
    <source>
        <dbReference type="EMBL" id="SFL14059.1"/>
    </source>
</evidence>
<name>A0A1I4F966_9PROT</name>
<sequence>MLTLDLPAEPYWLDLPRGVRVEIRPVTTAVMAAAQAGSARRLGALRSAETDLDPDMARGLAFAFLVKALARHAVTAWEGVGDAAGKPLPLSPEAVERLMDMDEMAAAFWDRATGPVAAVALEGNG</sequence>
<dbReference type="OrthoDB" id="7585945at2"/>
<dbReference type="EMBL" id="FOSQ01000025">
    <property type="protein sequence ID" value="SFL14059.1"/>
    <property type="molecule type" value="Genomic_DNA"/>
</dbReference>
<dbReference type="STRING" id="1123062.SAMN02745775_12521"/>
<organism evidence="1 2">
    <name type="scientific">Falsiroseomonas stagni DSM 19981</name>
    <dbReference type="NCBI Taxonomy" id="1123062"/>
    <lineage>
        <taxon>Bacteria</taxon>
        <taxon>Pseudomonadati</taxon>
        <taxon>Pseudomonadota</taxon>
        <taxon>Alphaproteobacteria</taxon>
        <taxon>Acetobacterales</taxon>
        <taxon>Roseomonadaceae</taxon>
        <taxon>Falsiroseomonas</taxon>
    </lineage>
</organism>